<organism evidence="1">
    <name type="scientific">marine sediment metagenome</name>
    <dbReference type="NCBI Taxonomy" id="412755"/>
    <lineage>
        <taxon>unclassified sequences</taxon>
        <taxon>metagenomes</taxon>
        <taxon>ecological metagenomes</taxon>
    </lineage>
</organism>
<dbReference type="EMBL" id="LAZR01003181">
    <property type="protein sequence ID" value="KKN21080.1"/>
    <property type="molecule type" value="Genomic_DNA"/>
</dbReference>
<protein>
    <submittedName>
        <fullName evidence="1">Uncharacterized protein</fullName>
    </submittedName>
</protein>
<reference evidence="1" key="1">
    <citation type="journal article" date="2015" name="Nature">
        <title>Complex archaea that bridge the gap between prokaryotes and eukaryotes.</title>
        <authorList>
            <person name="Spang A."/>
            <person name="Saw J.H."/>
            <person name="Jorgensen S.L."/>
            <person name="Zaremba-Niedzwiedzka K."/>
            <person name="Martijn J."/>
            <person name="Lind A.E."/>
            <person name="van Eijk R."/>
            <person name="Schleper C."/>
            <person name="Guy L."/>
            <person name="Ettema T.J."/>
        </authorList>
    </citation>
    <scope>NUCLEOTIDE SEQUENCE</scope>
</reference>
<name>A0A0F9NNJ4_9ZZZZ</name>
<gene>
    <name evidence="1" type="ORF">LCGC14_0929060</name>
</gene>
<proteinExistence type="predicted"/>
<dbReference type="AlphaFoldDB" id="A0A0F9NNJ4"/>
<evidence type="ECO:0000313" key="1">
    <source>
        <dbReference type="EMBL" id="KKN21080.1"/>
    </source>
</evidence>
<accession>A0A0F9NNJ4</accession>
<comment type="caution">
    <text evidence="1">The sequence shown here is derived from an EMBL/GenBank/DDBJ whole genome shotgun (WGS) entry which is preliminary data.</text>
</comment>
<sequence>MNEPIQNEWQSGQRSITCYEREIAELKQQRNDLLSVCKNFVEMAKWDKKEFAYIVSDFCHSQIKKVITRAESQQADEPERTG</sequence>